<dbReference type="EC" id="5.2.1.8" evidence="2 5"/>
<feature type="compositionally biased region" description="Basic and acidic residues" evidence="6">
    <location>
        <begin position="230"/>
        <end position="274"/>
    </location>
</feature>
<evidence type="ECO:0000256" key="2">
    <source>
        <dbReference type="ARBA" id="ARBA00013194"/>
    </source>
</evidence>
<dbReference type="PANTHER" id="PTHR43811">
    <property type="entry name" value="FKBP-TYPE PEPTIDYL-PROLYL CIS-TRANS ISOMERASE FKPA"/>
    <property type="match status" value="1"/>
</dbReference>
<evidence type="ECO:0000313" key="8">
    <source>
        <dbReference type="EMBL" id="CEL72562.1"/>
    </source>
</evidence>
<accession>A0A0F7UTY6</accession>
<dbReference type="AlphaFoldDB" id="A0A0F7UTY6"/>
<dbReference type="InterPro" id="IPR046357">
    <property type="entry name" value="PPIase_dom_sf"/>
</dbReference>
<sequence>MALSPFTSAPCSLCFLPPSCRGFAAAPLIRFFVASLSVSLSLVLSAGPLSPSLLSSNSSLSLVSALLPSGALPVLFPAWAVVEEYAELEETGEQSHHRRQRIDVSVPSFEAHSALQPSGVEAEKSFFSWESYHSRVLICEACQCLSSLVLELLTGSGTTAKTETESVGEESRQAQREGEAETRKSDVERKGEGERQPAQERKAGQDQVSSRERQSVGARSEVRGAAVEQGKGDTKESHKGSGEAETDGRASEKKGLEIERTRAAEKNSREAAQEKRRRTERIIALDQILEANKLCSFGYWKPFAGKNWTAEQLTSKTQKRLSDRMQTACRSLLAAESESISSFLATHPEATGRSLSEFLCLPERCTSLWREDDLPAKRENQAERNLRLGRAFLRWNRDQPGIIETDSGLQFRMIKPNHDHRARHPKGERDLIHMHYLGKRLNGETFQNTFSRGHAAVVELGKLVPGWQEALKILKTGEEMHAYLPPEIAFGELGVEGKIGPNEVLLLHIRLEYIEYHEHIPPHYGSVAALPRPEFTEKQKREARERNRQKRKSDASTEGLNSSDEEKERAARAAERRHTEL</sequence>
<protein>
    <recommendedName>
        <fullName evidence="2 5">peptidylprolyl isomerase</fullName>
        <ecNumber evidence="2 5">5.2.1.8</ecNumber>
    </recommendedName>
</protein>
<comment type="catalytic activity">
    <reaction evidence="1 5">
        <text>[protein]-peptidylproline (omega=180) = [protein]-peptidylproline (omega=0)</text>
        <dbReference type="Rhea" id="RHEA:16237"/>
        <dbReference type="Rhea" id="RHEA-COMP:10747"/>
        <dbReference type="Rhea" id="RHEA-COMP:10748"/>
        <dbReference type="ChEBI" id="CHEBI:83833"/>
        <dbReference type="ChEBI" id="CHEBI:83834"/>
        <dbReference type="EC" id="5.2.1.8"/>
    </reaction>
</comment>
<feature type="compositionally biased region" description="Basic and acidic residues" evidence="6">
    <location>
        <begin position="534"/>
        <end position="546"/>
    </location>
</feature>
<evidence type="ECO:0000256" key="5">
    <source>
        <dbReference type="PROSITE-ProRule" id="PRU00277"/>
    </source>
</evidence>
<dbReference type="SUPFAM" id="SSF54534">
    <property type="entry name" value="FKBP-like"/>
    <property type="match status" value="1"/>
</dbReference>
<dbReference type="Pfam" id="PF00254">
    <property type="entry name" value="FKBP_C"/>
    <property type="match status" value="1"/>
</dbReference>
<proteinExistence type="predicted"/>
<dbReference type="EMBL" id="LN714493">
    <property type="protein sequence ID" value="CEL72562.1"/>
    <property type="molecule type" value="Genomic_DNA"/>
</dbReference>
<dbReference type="InterPro" id="IPR000774">
    <property type="entry name" value="PPIase_FKBP_N"/>
</dbReference>
<gene>
    <name evidence="8" type="ORF">BN1205_009700</name>
</gene>
<evidence type="ECO:0000256" key="3">
    <source>
        <dbReference type="ARBA" id="ARBA00023110"/>
    </source>
</evidence>
<feature type="region of interest" description="Disordered" evidence="6">
    <location>
        <begin position="159"/>
        <end position="277"/>
    </location>
</feature>
<evidence type="ECO:0000256" key="6">
    <source>
        <dbReference type="SAM" id="MobiDB-lite"/>
    </source>
</evidence>
<dbReference type="Gene3D" id="3.10.50.40">
    <property type="match status" value="1"/>
</dbReference>
<reference evidence="8" key="1">
    <citation type="journal article" date="2015" name="PLoS ONE">
        <title>Comprehensive Evaluation of Toxoplasma gondii VEG and Neospora caninum LIV Genomes with Tachyzoite Stage Transcriptome and Proteome Defines Novel Transcript Features.</title>
        <authorList>
            <person name="Ramaprasad A."/>
            <person name="Mourier T."/>
            <person name="Naeem R."/>
            <person name="Malas T.B."/>
            <person name="Moussa E."/>
            <person name="Panigrahi A."/>
            <person name="Vermont S.J."/>
            <person name="Otto T.D."/>
            <person name="Wastling J."/>
            <person name="Pain A."/>
        </authorList>
    </citation>
    <scope>NUCLEOTIDE SEQUENCE</scope>
    <source>
        <strain evidence="8">VEG</strain>
    </source>
</reference>
<name>A0A0F7UTY6_TOXGV</name>
<keyword evidence="3 5" id="KW-0697">Rotamase</keyword>
<dbReference type="GO" id="GO:0006457">
    <property type="term" value="P:protein folding"/>
    <property type="evidence" value="ECO:0007669"/>
    <property type="project" value="InterPro"/>
</dbReference>
<dbReference type="PROSITE" id="PS50059">
    <property type="entry name" value="FKBP_PPIASE"/>
    <property type="match status" value="1"/>
</dbReference>
<feature type="compositionally biased region" description="Basic and acidic residues" evidence="6">
    <location>
        <begin position="169"/>
        <end position="214"/>
    </location>
</feature>
<dbReference type="GO" id="GO:0003755">
    <property type="term" value="F:peptidyl-prolyl cis-trans isomerase activity"/>
    <property type="evidence" value="ECO:0007669"/>
    <property type="project" value="UniProtKB-KW"/>
</dbReference>
<dbReference type="InterPro" id="IPR001179">
    <property type="entry name" value="PPIase_FKBP_dom"/>
</dbReference>
<organism evidence="8">
    <name type="scientific">Toxoplasma gondii (strain ATCC 50861 / VEG)</name>
    <dbReference type="NCBI Taxonomy" id="432359"/>
    <lineage>
        <taxon>Eukaryota</taxon>
        <taxon>Sar</taxon>
        <taxon>Alveolata</taxon>
        <taxon>Apicomplexa</taxon>
        <taxon>Conoidasida</taxon>
        <taxon>Coccidia</taxon>
        <taxon>Eucoccidiorida</taxon>
        <taxon>Eimeriorina</taxon>
        <taxon>Sarcocystidae</taxon>
        <taxon>Toxoplasma</taxon>
    </lineage>
</organism>
<feature type="compositionally biased region" description="Basic and acidic residues" evidence="6">
    <location>
        <begin position="564"/>
        <end position="581"/>
    </location>
</feature>
<evidence type="ECO:0000259" key="7">
    <source>
        <dbReference type="PROSITE" id="PS50059"/>
    </source>
</evidence>
<evidence type="ECO:0000256" key="4">
    <source>
        <dbReference type="ARBA" id="ARBA00023235"/>
    </source>
</evidence>
<feature type="domain" description="PPIase FKBP-type" evidence="7">
    <location>
        <begin position="429"/>
        <end position="515"/>
    </location>
</feature>
<evidence type="ECO:0000256" key="1">
    <source>
        <dbReference type="ARBA" id="ARBA00000971"/>
    </source>
</evidence>
<keyword evidence="4 5" id="KW-0413">Isomerase</keyword>
<dbReference type="PANTHER" id="PTHR43811:SF19">
    <property type="entry name" value="39 KDA FK506-BINDING NUCLEAR PROTEIN"/>
    <property type="match status" value="1"/>
</dbReference>
<dbReference type="Pfam" id="PF01346">
    <property type="entry name" value="FKBP_N"/>
    <property type="match status" value="1"/>
</dbReference>
<feature type="region of interest" description="Disordered" evidence="6">
    <location>
        <begin position="525"/>
        <end position="581"/>
    </location>
</feature>